<dbReference type="NCBIfam" id="TIGR00125">
    <property type="entry name" value="cyt_tran_rel"/>
    <property type="match status" value="1"/>
</dbReference>
<dbReference type="CDD" id="cd00560">
    <property type="entry name" value="PanC"/>
    <property type="match status" value="1"/>
</dbReference>
<comment type="similarity">
    <text evidence="15">In the N-terminal section; belongs to the pantothenate synthetase family.</text>
</comment>
<dbReference type="UniPathway" id="UPA00028">
    <property type="reaction ID" value="UER00005"/>
</dbReference>
<comment type="similarity">
    <text evidence="15">In the C-terminal section; belongs to the cytidylate kinase family. Type 1 subfamily.</text>
</comment>
<dbReference type="Gene3D" id="3.40.50.620">
    <property type="entry name" value="HUPs"/>
    <property type="match status" value="1"/>
</dbReference>
<reference evidence="17" key="1">
    <citation type="submission" date="2014-11" db="EMBL/GenBank/DDBJ databases">
        <authorList>
            <person name="Malar M.C."/>
            <person name="Sen D."/>
            <person name="Tripathy S."/>
        </authorList>
    </citation>
    <scope>NUCLEOTIDE SEQUENCE</scope>
    <source>
        <strain evidence="17">BDU141951</strain>
    </source>
</reference>
<keyword evidence="5 15" id="KW-0436">Ligase</keyword>
<dbReference type="EC" id="2.7.4.25" evidence="15"/>
<dbReference type="SUPFAM" id="SSF52374">
    <property type="entry name" value="Nucleotidylyl transferase"/>
    <property type="match status" value="1"/>
</dbReference>
<keyword evidence="10 15" id="KW-0067">ATP-binding</keyword>
<dbReference type="InterPro" id="IPR003136">
    <property type="entry name" value="Cytidylate_kin"/>
</dbReference>
<dbReference type="InterPro" id="IPR024894">
    <property type="entry name" value="Pantoate_ligase/cytidylate_kin"/>
</dbReference>
<dbReference type="Gene3D" id="3.40.50.300">
    <property type="entry name" value="P-loop containing nucleotide triphosphate hydrolases"/>
    <property type="match status" value="1"/>
</dbReference>
<evidence type="ECO:0000256" key="14">
    <source>
        <dbReference type="ARBA" id="ARBA00048478"/>
    </source>
</evidence>
<keyword evidence="4 15" id="KW-0963">Cytoplasm</keyword>
<comment type="subcellular location">
    <subcellularLocation>
        <location evidence="15">Cytoplasm</location>
    </subcellularLocation>
</comment>
<comment type="similarity">
    <text evidence="2">Belongs to the pantothenate synthetase family.</text>
</comment>
<comment type="function">
    <text evidence="15">Catalyzes the condensation of pantoate with beta-alanine in an ATP-dependent reaction via a pantoyl-adenylate intermediate.</text>
</comment>
<evidence type="ECO:0000313" key="17">
    <source>
        <dbReference type="EMBL" id="NEV66507.1"/>
    </source>
</evidence>
<comment type="catalytic activity">
    <reaction evidence="13 15">
        <text>(R)-pantoate + beta-alanine + ATP = (R)-pantothenate + AMP + diphosphate + H(+)</text>
        <dbReference type="Rhea" id="RHEA:10912"/>
        <dbReference type="ChEBI" id="CHEBI:15378"/>
        <dbReference type="ChEBI" id="CHEBI:15980"/>
        <dbReference type="ChEBI" id="CHEBI:29032"/>
        <dbReference type="ChEBI" id="CHEBI:30616"/>
        <dbReference type="ChEBI" id="CHEBI:33019"/>
        <dbReference type="ChEBI" id="CHEBI:57966"/>
        <dbReference type="ChEBI" id="CHEBI:456215"/>
        <dbReference type="EC" id="6.3.2.1"/>
    </reaction>
</comment>
<keyword evidence="8 15" id="KW-0547">Nucleotide-binding</keyword>
<dbReference type="InterPro" id="IPR042176">
    <property type="entry name" value="Pantoate_ligase_C"/>
</dbReference>
<dbReference type="Pfam" id="PF02224">
    <property type="entry name" value="Cytidylate_kin"/>
    <property type="match status" value="1"/>
</dbReference>
<organism evidence="17">
    <name type="scientific">Lyngbya confervoides BDU141951</name>
    <dbReference type="NCBI Taxonomy" id="1574623"/>
    <lineage>
        <taxon>Bacteria</taxon>
        <taxon>Bacillati</taxon>
        <taxon>Cyanobacteriota</taxon>
        <taxon>Cyanophyceae</taxon>
        <taxon>Oscillatoriophycideae</taxon>
        <taxon>Oscillatoriales</taxon>
        <taxon>Microcoleaceae</taxon>
        <taxon>Lyngbya</taxon>
    </lineage>
</organism>
<dbReference type="InterPro" id="IPR027417">
    <property type="entry name" value="P-loop_NTPase"/>
</dbReference>
<dbReference type="InterPro" id="IPR014729">
    <property type="entry name" value="Rossmann-like_a/b/a_fold"/>
</dbReference>
<dbReference type="PANTHER" id="PTHR21299">
    <property type="entry name" value="CYTIDYLATE KINASE/PANTOATE-BETA-ALANINE LIGASE"/>
    <property type="match status" value="1"/>
</dbReference>
<proteinExistence type="inferred from homology"/>
<feature type="region of interest" description="Pantoate--beta-alanine ligase" evidence="15">
    <location>
        <begin position="1"/>
        <end position="291"/>
    </location>
</feature>
<feature type="region of interest" description="Cytidylate kinase" evidence="15">
    <location>
        <begin position="292"/>
        <end position="527"/>
    </location>
</feature>
<dbReference type="NCBIfam" id="TIGR00017">
    <property type="entry name" value="cmk"/>
    <property type="match status" value="1"/>
</dbReference>
<dbReference type="GO" id="GO:0004592">
    <property type="term" value="F:pantoate-beta-alanine ligase activity"/>
    <property type="evidence" value="ECO:0007669"/>
    <property type="project" value="UniProtKB-UniRule"/>
</dbReference>
<evidence type="ECO:0000256" key="7">
    <source>
        <dbReference type="ARBA" id="ARBA00022679"/>
    </source>
</evidence>
<feature type="binding site" evidence="15">
    <location>
        <position position="167"/>
    </location>
    <ligand>
        <name>(R)-pantoate</name>
        <dbReference type="ChEBI" id="CHEBI:15980"/>
    </ligand>
</feature>
<dbReference type="GO" id="GO:0005829">
    <property type="term" value="C:cytosol"/>
    <property type="evidence" value="ECO:0007669"/>
    <property type="project" value="TreeGrafter"/>
</dbReference>
<dbReference type="HAMAP" id="MF_00158">
    <property type="entry name" value="PanC"/>
    <property type="match status" value="1"/>
</dbReference>
<dbReference type="InterPro" id="IPR004821">
    <property type="entry name" value="Cyt_trans-like"/>
</dbReference>
<dbReference type="SUPFAM" id="SSF52540">
    <property type="entry name" value="P-loop containing nucleoside triphosphate hydrolases"/>
    <property type="match status" value="1"/>
</dbReference>
<name>A0A0C1Y3S8_9CYAN</name>
<feature type="active site" description="Proton donor" evidence="15">
    <location>
        <position position="45"/>
    </location>
</feature>
<feature type="binding site" evidence="15">
    <location>
        <position position="69"/>
    </location>
    <ligand>
        <name>beta-alanine</name>
        <dbReference type="ChEBI" id="CHEBI:57966"/>
    </ligand>
</feature>
<evidence type="ECO:0000256" key="11">
    <source>
        <dbReference type="ARBA" id="ARBA00023268"/>
    </source>
</evidence>
<feature type="domain" description="Cytidylate kinase" evidence="16">
    <location>
        <begin position="300"/>
        <end position="520"/>
    </location>
</feature>
<feature type="binding site" evidence="15">
    <location>
        <begin position="198"/>
        <end position="201"/>
    </location>
    <ligand>
        <name>ATP</name>
        <dbReference type="ChEBI" id="CHEBI:30616"/>
    </ligand>
</feature>
<dbReference type="GO" id="GO:0005524">
    <property type="term" value="F:ATP binding"/>
    <property type="evidence" value="ECO:0007669"/>
    <property type="project" value="UniProtKB-UniRule"/>
</dbReference>
<comment type="caution">
    <text evidence="17">The sequence shown here is derived from an EMBL/GenBank/DDBJ whole genome shotgun (WGS) entry which is preliminary data.</text>
</comment>
<dbReference type="InterPro" id="IPR003721">
    <property type="entry name" value="Pantoate_ligase"/>
</dbReference>
<sequence length="527" mass="57911">MRILTTIEGLQSCLAQWRQPTMIGPHPSIASVGLVPTMGALHPGHMSLIHQARQANDRVIVSIFVNPLQFGPQEDLTTYPRTLQQDIDQCTVAQVDALFCPSPETLYGQSAPTPEQFTQVVPIASMTTHLCGAYRPGHFQGVTTVVAKLLNLVMPNRAYFGRKDAQQLAILQRMAADLNWPIEIVGCPIVRESDGLAYSSRNQYLSATERSQAPVLYQALQSAQAAFAQGERDSQRLIQQVCTTLEQVPTLQPQYVEIVHPTNLQPLEQVTTVGLLAIAAYLGKTRLIDNTLLRSRQPIVAIDGPAGAGKSTVARLVADRLGLMYLDTGAMYRAVTWHVLTQEIDPADEVAVAEALANCQIRLATEPATAPGEPGLTRVWVNEAEITQAIRTAEVTAQVSTIAAQPTVRKVLLKQQQEYGTQGGVVMEGRDIGTHVFPAAELKVFLTASVEERARRRQRDLLAQNQPPVSIEALEEAIDERDRKDSTRRVAPLQKAEDAIELLTDGLSIEEVVERIVALFEDRLHRN</sequence>
<dbReference type="InterPro" id="IPR011994">
    <property type="entry name" value="Cytidylate_kinase_dom"/>
</dbReference>
<keyword evidence="7 15" id="KW-0808">Transferase</keyword>
<evidence type="ECO:0000256" key="4">
    <source>
        <dbReference type="ARBA" id="ARBA00022490"/>
    </source>
</evidence>
<keyword evidence="11 15" id="KW-0511">Multifunctional enzyme</keyword>
<dbReference type="CDD" id="cd02020">
    <property type="entry name" value="CMPK"/>
    <property type="match status" value="1"/>
</dbReference>
<dbReference type="HAMAP" id="MF_01349">
    <property type="entry name" value="PanCY"/>
    <property type="match status" value="1"/>
</dbReference>
<evidence type="ECO:0000256" key="15">
    <source>
        <dbReference type="HAMAP-Rule" id="MF_01349"/>
    </source>
</evidence>
<feature type="binding site" evidence="15">
    <location>
        <begin position="38"/>
        <end position="45"/>
    </location>
    <ligand>
        <name>ATP</name>
        <dbReference type="ChEBI" id="CHEBI:30616"/>
    </ligand>
</feature>
<dbReference type="Gene3D" id="3.30.1300.10">
    <property type="entry name" value="Pantoate-beta-alanine ligase, C-terminal domain"/>
    <property type="match status" value="1"/>
</dbReference>
<evidence type="ECO:0000256" key="3">
    <source>
        <dbReference type="ARBA" id="ARBA00009427"/>
    </source>
</evidence>
<dbReference type="NCBIfam" id="NF010004">
    <property type="entry name" value="PRK13477.1"/>
    <property type="match status" value="1"/>
</dbReference>
<keyword evidence="9 15" id="KW-0418">Kinase</keyword>
<evidence type="ECO:0000256" key="5">
    <source>
        <dbReference type="ARBA" id="ARBA00022598"/>
    </source>
</evidence>
<feature type="binding site" evidence="15">
    <location>
        <position position="190"/>
    </location>
    <ligand>
        <name>ATP</name>
        <dbReference type="ChEBI" id="CHEBI:30616"/>
    </ligand>
</feature>
<evidence type="ECO:0000256" key="10">
    <source>
        <dbReference type="ARBA" id="ARBA00022840"/>
    </source>
</evidence>
<reference evidence="17" key="3">
    <citation type="submission" date="2020-02" db="EMBL/GenBank/DDBJ databases">
        <authorList>
            <person name="Sarangi A.N."/>
            <person name="Ghosh S."/>
            <person name="Mukherjee M."/>
            <person name="Tripathy S."/>
        </authorList>
    </citation>
    <scope>NUCLEOTIDE SEQUENCE</scope>
    <source>
        <strain evidence="17">BDU141951</strain>
    </source>
</reference>
<gene>
    <name evidence="15" type="primary">panC/cmk</name>
    <name evidence="17" type="ORF">QQ91_005210</name>
</gene>
<evidence type="ECO:0000256" key="13">
    <source>
        <dbReference type="ARBA" id="ARBA00048258"/>
    </source>
</evidence>
<evidence type="ECO:0000256" key="2">
    <source>
        <dbReference type="ARBA" id="ARBA00009256"/>
    </source>
</evidence>
<dbReference type="NCBIfam" id="TIGR00018">
    <property type="entry name" value="panC"/>
    <property type="match status" value="1"/>
</dbReference>
<feature type="binding site" evidence="15">
    <location>
        <begin position="161"/>
        <end position="164"/>
    </location>
    <ligand>
        <name>ATP</name>
        <dbReference type="ChEBI" id="CHEBI:30616"/>
    </ligand>
</feature>
<comment type="similarity">
    <text evidence="3">Belongs to the cytidylate kinase family. Type 1 subfamily.</text>
</comment>
<dbReference type="AlphaFoldDB" id="A0A0C1Y3S8"/>
<accession>A0A0C1Y3S8</accession>
<dbReference type="EMBL" id="JTHE02000003">
    <property type="protein sequence ID" value="NEV66507.1"/>
    <property type="molecule type" value="Genomic_DNA"/>
</dbReference>
<dbReference type="FunFam" id="3.30.1300.10:FF:000001">
    <property type="entry name" value="Pantothenate synthetase"/>
    <property type="match status" value="1"/>
</dbReference>
<comment type="function">
    <text evidence="15">Catalyzes the transfer of a phosphate group from ATP to either CMP or dCMP to form CDP or dCDP and ADP, respectively.</text>
</comment>
<dbReference type="GO" id="GO:0015949">
    <property type="term" value="P:nucleobase-containing small molecule interconversion"/>
    <property type="evidence" value="ECO:0007669"/>
    <property type="project" value="TreeGrafter"/>
</dbReference>
<evidence type="ECO:0000256" key="1">
    <source>
        <dbReference type="ARBA" id="ARBA00004990"/>
    </source>
</evidence>
<protein>
    <recommendedName>
        <fullName evidence="15">Bifunctional pantoate ligase/cytidylate kinase</fullName>
    </recommendedName>
    <domain>
        <recommendedName>
            <fullName evidence="15">Pantothenate synthetase</fullName>
            <shortName evidence="15">PS</shortName>
            <ecNumber evidence="15">6.3.2.1</ecNumber>
        </recommendedName>
        <alternativeName>
            <fullName evidence="15">Pantoate--beta-alanine ligase</fullName>
        </alternativeName>
        <alternativeName>
            <fullName evidence="15">Pantoate-activating enzyme</fullName>
        </alternativeName>
    </domain>
    <domain>
        <recommendedName>
            <fullName evidence="15">Cytidylate kinase</fullName>
            <shortName evidence="15">CK</shortName>
            <ecNumber evidence="15">2.7.4.25</ecNumber>
        </recommendedName>
        <alternativeName>
            <fullName evidence="15">Cytidine monophosphate kinase</fullName>
            <shortName evidence="15">CMP kinase</shortName>
        </alternativeName>
    </domain>
</protein>
<reference evidence="17" key="2">
    <citation type="journal article" date="2015" name="Genome Announc.">
        <title>Draft Genome Sequence of Filamentous Marine Cyanobacterium Lyngbya confervoides Strain BDU141951.</title>
        <authorList>
            <person name="Chandrababunaidu M.M."/>
            <person name="Sen D."/>
            <person name="Tripathy S."/>
        </authorList>
    </citation>
    <scope>NUCLEOTIDE SEQUENCE</scope>
    <source>
        <strain evidence="17">BDU141951</strain>
    </source>
</reference>
<dbReference type="Pfam" id="PF02569">
    <property type="entry name" value="Pantoate_ligase"/>
    <property type="match status" value="1"/>
</dbReference>
<dbReference type="GO" id="GO:0036431">
    <property type="term" value="F:dCMP kinase activity"/>
    <property type="evidence" value="ECO:0007669"/>
    <property type="project" value="InterPro"/>
</dbReference>
<evidence type="ECO:0000259" key="16">
    <source>
        <dbReference type="Pfam" id="PF02224"/>
    </source>
</evidence>
<evidence type="ECO:0000256" key="8">
    <source>
        <dbReference type="ARBA" id="ARBA00022741"/>
    </source>
</evidence>
<comment type="catalytic activity">
    <reaction evidence="14 15">
        <text>CMP + ATP = CDP + ADP</text>
        <dbReference type="Rhea" id="RHEA:11600"/>
        <dbReference type="ChEBI" id="CHEBI:30616"/>
        <dbReference type="ChEBI" id="CHEBI:58069"/>
        <dbReference type="ChEBI" id="CHEBI:60377"/>
        <dbReference type="ChEBI" id="CHEBI:456216"/>
        <dbReference type="EC" id="2.7.4.25"/>
    </reaction>
</comment>
<dbReference type="GO" id="GO:0006220">
    <property type="term" value="P:pyrimidine nucleotide metabolic process"/>
    <property type="evidence" value="ECO:0007669"/>
    <property type="project" value="UniProtKB-UniRule"/>
</dbReference>
<dbReference type="EC" id="6.3.2.1" evidence="15"/>
<dbReference type="PANTHER" id="PTHR21299:SF1">
    <property type="entry name" value="PANTOATE--BETA-ALANINE LIGASE"/>
    <property type="match status" value="1"/>
</dbReference>
<feature type="binding site" evidence="15">
    <location>
        <position position="69"/>
    </location>
    <ligand>
        <name>(R)-pantoate</name>
        <dbReference type="ChEBI" id="CHEBI:15980"/>
    </ligand>
</feature>
<comment type="pathway">
    <text evidence="1 15">Cofactor biosynthesis; (R)-pantothenate biosynthesis; (R)-pantothenate from (R)-pantoate and beta-alanine: step 1/1.</text>
</comment>
<comment type="catalytic activity">
    <reaction evidence="12 15">
        <text>dCMP + ATP = dCDP + ADP</text>
        <dbReference type="Rhea" id="RHEA:25094"/>
        <dbReference type="ChEBI" id="CHEBI:30616"/>
        <dbReference type="ChEBI" id="CHEBI:57566"/>
        <dbReference type="ChEBI" id="CHEBI:58593"/>
        <dbReference type="ChEBI" id="CHEBI:456216"/>
        <dbReference type="EC" id="2.7.4.25"/>
    </reaction>
</comment>
<dbReference type="GO" id="GO:0015940">
    <property type="term" value="P:pantothenate biosynthetic process"/>
    <property type="evidence" value="ECO:0007669"/>
    <property type="project" value="UniProtKB-UniRule"/>
</dbReference>
<evidence type="ECO:0000256" key="9">
    <source>
        <dbReference type="ARBA" id="ARBA00022777"/>
    </source>
</evidence>
<evidence type="ECO:0000256" key="6">
    <source>
        <dbReference type="ARBA" id="ARBA00022655"/>
    </source>
</evidence>
<dbReference type="HAMAP" id="MF_00238">
    <property type="entry name" value="Cytidyl_kinase_type1"/>
    <property type="match status" value="1"/>
</dbReference>
<evidence type="ECO:0000256" key="12">
    <source>
        <dbReference type="ARBA" id="ARBA00047615"/>
    </source>
</evidence>
<keyword evidence="6 15" id="KW-0566">Pantothenate biosynthesis</keyword>